<keyword evidence="3" id="KW-1185">Reference proteome</keyword>
<accession>A0A4U1DA41</accession>
<sequence>MKQNYAIETASFIWQTYLFLEHLYGRELGTIVRFEDVYKTTLKSLKEKQLIVRDLPCLHRNPLPFLIQEYLGALSQIGVLKKKENNIYFIDKQIKIANNMEERLKEEEKFRQEYYEN</sequence>
<protein>
    <recommendedName>
        <fullName evidence="1">Competence protein CoiA C-terminal domain-containing protein</fullName>
    </recommendedName>
</protein>
<feature type="domain" description="Competence protein CoiA C-terminal" evidence="1">
    <location>
        <begin position="2"/>
        <end position="104"/>
    </location>
</feature>
<evidence type="ECO:0000259" key="1">
    <source>
        <dbReference type="Pfam" id="PF25166"/>
    </source>
</evidence>
<dbReference type="Pfam" id="PF25166">
    <property type="entry name" value="CoiA_C"/>
    <property type="match status" value="1"/>
</dbReference>
<comment type="caution">
    <text evidence="2">The sequence shown here is derived from an EMBL/GenBank/DDBJ whole genome shotgun (WGS) entry which is preliminary data.</text>
</comment>
<evidence type="ECO:0000313" key="3">
    <source>
        <dbReference type="Proteomes" id="UP000307756"/>
    </source>
</evidence>
<dbReference type="InterPro" id="IPR057252">
    <property type="entry name" value="CoiA_C"/>
</dbReference>
<proteinExistence type="predicted"/>
<reference evidence="2 3" key="1">
    <citation type="journal article" date="2011" name="J. Microbiol.">
        <title>Bacillus kyonggiensis sp. nov., isolated from soil of a lettuce field.</title>
        <authorList>
            <person name="Dong K."/>
            <person name="Lee S."/>
        </authorList>
    </citation>
    <scope>NUCLEOTIDE SEQUENCE [LARGE SCALE GENOMIC DNA]</scope>
    <source>
        <strain evidence="2 3">NB22</strain>
    </source>
</reference>
<gene>
    <name evidence="2" type="ORF">FA727_01700</name>
</gene>
<evidence type="ECO:0000313" key="2">
    <source>
        <dbReference type="EMBL" id="TKC18296.1"/>
    </source>
</evidence>
<dbReference type="AlphaFoldDB" id="A0A4U1DA41"/>
<organism evidence="2 3">
    <name type="scientific">Robertmurraya kyonggiensis</name>
    <dbReference type="NCBI Taxonomy" id="1037680"/>
    <lineage>
        <taxon>Bacteria</taxon>
        <taxon>Bacillati</taxon>
        <taxon>Bacillota</taxon>
        <taxon>Bacilli</taxon>
        <taxon>Bacillales</taxon>
        <taxon>Bacillaceae</taxon>
        <taxon>Robertmurraya</taxon>
    </lineage>
</organism>
<dbReference type="Proteomes" id="UP000307756">
    <property type="component" value="Unassembled WGS sequence"/>
</dbReference>
<dbReference type="EMBL" id="SWBM01000001">
    <property type="protein sequence ID" value="TKC18296.1"/>
    <property type="molecule type" value="Genomic_DNA"/>
</dbReference>
<name>A0A4U1DA41_9BACI</name>